<dbReference type="InterPro" id="IPR053164">
    <property type="entry name" value="IS1016-like_transposase"/>
</dbReference>
<dbReference type="Pfam" id="PF12762">
    <property type="entry name" value="DDE_Tnp_IS1595"/>
    <property type="match status" value="1"/>
</dbReference>
<dbReference type="PANTHER" id="PTHR47163">
    <property type="entry name" value="DDE_TNP_IS1595 DOMAIN-CONTAINING PROTEIN"/>
    <property type="match status" value="1"/>
</dbReference>
<proteinExistence type="predicted"/>
<dbReference type="Proteomes" id="UP000887578">
    <property type="component" value="Unplaced"/>
</dbReference>
<sequence length="151" mass="17852">MEEAVQVNIEDFKQFNHKSVIDICNKSDSELFAYFQDILHKSDNIAPGTTIVSDLWRAYFRIGELPDGYRHLTVNHSLNFVNPDDPAANTQTVESSWQKLKIPLKAKYGTCRDHYADYITEHCWRKEFGRNNEAFYHFWVHLLQHYSPQWV</sequence>
<evidence type="ECO:0000313" key="2">
    <source>
        <dbReference type="Proteomes" id="UP000887578"/>
    </source>
</evidence>
<keyword evidence="2" id="KW-1185">Reference proteome</keyword>
<evidence type="ECO:0000259" key="1">
    <source>
        <dbReference type="Pfam" id="PF12762"/>
    </source>
</evidence>
<dbReference type="InterPro" id="IPR024445">
    <property type="entry name" value="Tnp_ISXO2-like"/>
</dbReference>
<dbReference type="AlphaFoldDB" id="A0A914PNS1"/>
<accession>A0A914PNS1</accession>
<dbReference type="WBParaSite" id="PDA_v2.g20177.t1">
    <property type="protein sequence ID" value="PDA_v2.g20177.t1"/>
    <property type="gene ID" value="PDA_v2.g20177"/>
</dbReference>
<name>A0A914PNS1_9BILA</name>
<feature type="domain" description="ISXO2-like transposase" evidence="1">
    <location>
        <begin position="27"/>
        <end position="126"/>
    </location>
</feature>
<protein>
    <submittedName>
        <fullName evidence="3">ISXO2-like transposase domain-containing protein</fullName>
    </submittedName>
</protein>
<evidence type="ECO:0000313" key="3">
    <source>
        <dbReference type="WBParaSite" id="PDA_v2.g20177.t1"/>
    </source>
</evidence>
<dbReference type="PANTHER" id="PTHR47163:SF2">
    <property type="entry name" value="SI:DKEY-17M8.2"/>
    <property type="match status" value="1"/>
</dbReference>
<reference evidence="3" key="1">
    <citation type="submission" date="2022-11" db="UniProtKB">
        <authorList>
            <consortium name="WormBaseParasite"/>
        </authorList>
    </citation>
    <scope>IDENTIFICATION</scope>
</reference>
<organism evidence="2 3">
    <name type="scientific">Panagrolaimus davidi</name>
    <dbReference type="NCBI Taxonomy" id="227884"/>
    <lineage>
        <taxon>Eukaryota</taxon>
        <taxon>Metazoa</taxon>
        <taxon>Ecdysozoa</taxon>
        <taxon>Nematoda</taxon>
        <taxon>Chromadorea</taxon>
        <taxon>Rhabditida</taxon>
        <taxon>Tylenchina</taxon>
        <taxon>Panagrolaimomorpha</taxon>
        <taxon>Panagrolaimoidea</taxon>
        <taxon>Panagrolaimidae</taxon>
        <taxon>Panagrolaimus</taxon>
    </lineage>
</organism>